<dbReference type="STRING" id="649638.Trad_0413"/>
<name>D7CRR1_TRURR</name>
<reference evidence="7 8" key="2">
    <citation type="journal article" date="2011" name="Stand. Genomic Sci.">
        <title>Complete genome sequence of Truepera radiovictrix type strain (RQ-24).</title>
        <authorList>
            <person name="Ivanova N."/>
            <person name="Rohde C."/>
            <person name="Munk C."/>
            <person name="Nolan M."/>
            <person name="Lucas S."/>
            <person name="Del Rio T.G."/>
            <person name="Tice H."/>
            <person name="Deshpande S."/>
            <person name="Cheng J.F."/>
            <person name="Tapia R."/>
            <person name="Han C."/>
            <person name="Goodwin L."/>
            <person name="Pitluck S."/>
            <person name="Liolios K."/>
            <person name="Mavromatis K."/>
            <person name="Mikhailova N."/>
            <person name="Pati A."/>
            <person name="Chen A."/>
            <person name="Palaniappan K."/>
            <person name="Land M."/>
            <person name="Hauser L."/>
            <person name="Chang Y.J."/>
            <person name="Jeffries C.D."/>
            <person name="Brambilla E."/>
            <person name="Rohde M."/>
            <person name="Goker M."/>
            <person name="Tindall B.J."/>
            <person name="Woyke T."/>
            <person name="Bristow J."/>
            <person name="Eisen J.A."/>
            <person name="Markowitz V."/>
            <person name="Hugenholtz P."/>
            <person name="Kyrpides N.C."/>
            <person name="Klenk H.P."/>
            <person name="Lapidus A."/>
        </authorList>
    </citation>
    <scope>NUCLEOTIDE SEQUENCE [LARGE SCALE GENOMIC DNA]</scope>
    <source>
        <strain evidence="8">DSM 17093 / CIP 108686 / LMG 22925 / RQ-24</strain>
    </source>
</reference>
<keyword evidence="8" id="KW-1185">Reference proteome</keyword>
<comment type="subcellular location">
    <subcellularLocation>
        <location evidence="1">Cell envelope</location>
    </subcellularLocation>
</comment>
<keyword evidence="5" id="KW-0812">Transmembrane</keyword>
<dbReference type="SUPFAM" id="SSF52833">
    <property type="entry name" value="Thioredoxin-like"/>
    <property type="match status" value="1"/>
</dbReference>
<protein>
    <submittedName>
        <fullName evidence="7">Alkyl hydroperoxide reductase/ Thiol specific antioxidant/ Mal allergen</fullName>
    </submittedName>
</protein>
<dbReference type="Gene3D" id="3.40.30.10">
    <property type="entry name" value="Glutaredoxin"/>
    <property type="match status" value="1"/>
</dbReference>
<dbReference type="GO" id="GO:0017004">
    <property type="term" value="P:cytochrome complex assembly"/>
    <property type="evidence" value="ECO:0007669"/>
    <property type="project" value="UniProtKB-KW"/>
</dbReference>
<dbReference type="InterPro" id="IPR036249">
    <property type="entry name" value="Thioredoxin-like_sf"/>
</dbReference>
<organism evidence="7 8">
    <name type="scientific">Truepera radiovictrix (strain DSM 17093 / CIP 108686 / LMG 22925 / RQ-24)</name>
    <dbReference type="NCBI Taxonomy" id="649638"/>
    <lineage>
        <taxon>Bacteria</taxon>
        <taxon>Thermotogati</taxon>
        <taxon>Deinococcota</taxon>
        <taxon>Deinococci</taxon>
        <taxon>Trueperales</taxon>
        <taxon>Trueperaceae</taxon>
        <taxon>Truepera</taxon>
    </lineage>
</organism>
<keyword evidence="3" id="KW-1015">Disulfide bond</keyword>
<dbReference type="GO" id="GO:0030313">
    <property type="term" value="C:cell envelope"/>
    <property type="evidence" value="ECO:0007669"/>
    <property type="project" value="UniProtKB-SubCell"/>
</dbReference>
<reference evidence="8" key="1">
    <citation type="submission" date="2010-05" db="EMBL/GenBank/DDBJ databases">
        <title>The complete genome of Truepera radiovictris DSM 17093.</title>
        <authorList>
            <consortium name="US DOE Joint Genome Institute (JGI-PGF)"/>
            <person name="Lucas S."/>
            <person name="Copeland A."/>
            <person name="Lapidus A."/>
            <person name="Glavina del Rio T."/>
            <person name="Dalin E."/>
            <person name="Tice H."/>
            <person name="Bruce D."/>
            <person name="Goodwin L."/>
            <person name="Pitluck S."/>
            <person name="Kyrpides N."/>
            <person name="Mavromatis K."/>
            <person name="Ovchinnikova G."/>
            <person name="Munk A.C."/>
            <person name="Detter J.C."/>
            <person name="Han C."/>
            <person name="Tapia R."/>
            <person name="Land M."/>
            <person name="Hauser L."/>
            <person name="Markowitz V."/>
            <person name="Cheng J.-F."/>
            <person name="Hugenholtz P."/>
            <person name="Woyke T."/>
            <person name="Wu D."/>
            <person name="Tindall B."/>
            <person name="Pomrenke H.G."/>
            <person name="Brambilla E."/>
            <person name="Klenk H.-P."/>
            <person name="Eisen J.A."/>
        </authorList>
    </citation>
    <scope>NUCLEOTIDE SEQUENCE [LARGE SCALE GENOMIC DNA]</scope>
    <source>
        <strain evidence="8">DSM 17093 / CIP 108686 / LMG 22925 / RQ-24</strain>
    </source>
</reference>
<keyword evidence="4" id="KW-0676">Redox-active center</keyword>
<accession>D7CRR1</accession>
<dbReference type="AlphaFoldDB" id="D7CRR1"/>
<dbReference type="Proteomes" id="UP000000379">
    <property type="component" value="Chromosome"/>
</dbReference>
<dbReference type="eggNOG" id="COG0526">
    <property type="taxonomic scope" value="Bacteria"/>
</dbReference>
<dbReference type="InterPro" id="IPR000866">
    <property type="entry name" value="AhpC/TSA"/>
</dbReference>
<feature type="transmembrane region" description="Helical" evidence="5">
    <location>
        <begin position="16"/>
        <end position="35"/>
    </location>
</feature>
<evidence type="ECO:0000313" key="8">
    <source>
        <dbReference type="Proteomes" id="UP000000379"/>
    </source>
</evidence>
<evidence type="ECO:0000256" key="2">
    <source>
        <dbReference type="ARBA" id="ARBA00022748"/>
    </source>
</evidence>
<evidence type="ECO:0000256" key="3">
    <source>
        <dbReference type="ARBA" id="ARBA00023157"/>
    </source>
</evidence>
<dbReference type="InterPro" id="IPR050553">
    <property type="entry name" value="Thioredoxin_ResA/DsbE_sf"/>
</dbReference>
<dbReference type="PANTHER" id="PTHR42852:SF6">
    <property type="entry name" value="THIOL:DISULFIDE INTERCHANGE PROTEIN DSBE"/>
    <property type="match status" value="1"/>
</dbReference>
<dbReference type="PROSITE" id="PS00194">
    <property type="entry name" value="THIOREDOXIN_1"/>
    <property type="match status" value="1"/>
</dbReference>
<dbReference type="RefSeq" id="WP_013176931.1">
    <property type="nucleotide sequence ID" value="NC_014221.1"/>
</dbReference>
<evidence type="ECO:0000256" key="4">
    <source>
        <dbReference type="ARBA" id="ARBA00023284"/>
    </source>
</evidence>
<evidence type="ECO:0000256" key="5">
    <source>
        <dbReference type="SAM" id="Phobius"/>
    </source>
</evidence>
<dbReference type="KEGG" id="tra:Trad_0413"/>
<dbReference type="InterPro" id="IPR017937">
    <property type="entry name" value="Thioredoxin_CS"/>
</dbReference>
<evidence type="ECO:0000259" key="6">
    <source>
        <dbReference type="PROSITE" id="PS51352"/>
    </source>
</evidence>
<keyword evidence="5" id="KW-1133">Transmembrane helix</keyword>
<evidence type="ECO:0000256" key="1">
    <source>
        <dbReference type="ARBA" id="ARBA00004196"/>
    </source>
</evidence>
<dbReference type="InterPro" id="IPR013766">
    <property type="entry name" value="Thioredoxin_domain"/>
</dbReference>
<dbReference type="OrthoDB" id="9799347at2"/>
<keyword evidence="2" id="KW-0201">Cytochrome c-type biogenesis</keyword>
<dbReference type="EMBL" id="CP002049">
    <property type="protein sequence ID" value="ADI13551.1"/>
    <property type="molecule type" value="Genomic_DNA"/>
</dbReference>
<dbReference type="GO" id="GO:0016209">
    <property type="term" value="F:antioxidant activity"/>
    <property type="evidence" value="ECO:0007669"/>
    <property type="project" value="InterPro"/>
</dbReference>
<dbReference type="CDD" id="cd02966">
    <property type="entry name" value="TlpA_like_family"/>
    <property type="match status" value="1"/>
</dbReference>
<gene>
    <name evidence="7" type="ordered locus">Trad_0413</name>
</gene>
<evidence type="ECO:0000313" key="7">
    <source>
        <dbReference type="EMBL" id="ADI13551.1"/>
    </source>
</evidence>
<dbReference type="PROSITE" id="PS51352">
    <property type="entry name" value="THIOREDOXIN_2"/>
    <property type="match status" value="1"/>
</dbReference>
<sequence length="191" mass="21250">MSAPAKERPAGGARRLAWVLLGVAALAALLTFGLFRDPTRRDDIPSALIESPAPAFTMPLFARYTDPYGPTFDLADYRGTPIVLNFWASWCGPCRVEMPILEASWQEYGDEVLFVGVNTQERSQRGAQELLDEFSISYPNGLDADNRINIDYGLFGLPETFFIRADGTLSYRHAGEISRETLDAQIRALLE</sequence>
<dbReference type="Pfam" id="PF00578">
    <property type="entry name" value="AhpC-TSA"/>
    <property type="match status" value="1"/>
</dbReference>
<feature type="domain" description="Thioredoxin" evidence="6">
    <location>
        <begin position="47"/>
        <end position="191"/>
    </location>
</feature>
<dbReference type="HOGENOM" id="CLU_042529_11_2_0"/>
<proteinExistence type="predicted"/>
<keyword evidence="5" id="KW-0472">Membrane</keyword>
<dbReference type="GO" id="GO:0016491">
    <property type="term" value="F:oxidoreductase activity"/>
    <property type="evidence" value="ECO:0007669"/>
    <property type="project" value="InterPro"/>
</dbReference>
<dbReference type="PANTHER" id="PTHR42852">
    <property type="entry name" value="THIOL:DISULFIDE INTERCHANGE PROTEIN DSBE"/>
    <property type="match status" value="1"/>
</dbReference>